<dbReference type="RefSeq" id="WP_344386354.1">
    <property type="nucleotide sequence ID" value="NZ_BAAATA010000092.1"/>
</dbReference>
<reference evidence="2" key="1">
    <citation type="journal article" date="2019" name="Int. J. Syst. Evol. Microbiol.">
        <title>The Global Catalogue of Microorganisms (GCM) 10K type strain sequencing project: providing services to taxonomists for standard genome sequencing and annotation.</title>
        <authorList>
            <consortium name="The Broad Institute Genomics Platform"/>
            <consortium name="The Broad Institute Genome Sequencing Center for Infectious Disease"/>
            <person name="Wu L."/>
            <person name="Ma J."/>
        </authorList>
    </citation>
    <scope>NUCLEOTIDE SEQUENCE [LARGE SCALE GENOMIC DNA]</scope>
    <source>
        <strain evidence="2">JCM 6307</strain>
    </source>
</reference>
<dbReference type="EMBL" id="BAAATA010000092">
    <property type="protein sequence ID" value="GAA2513698.1"/>
    <property type="molecule type" value="Genomic_DNA"/>
</dbReference>
<sequence length="326" mass="35326">MRRIAALAADAGVETWVPELVALEWAEHLVREVETFRVAAKSAVKIMSAAGIKVQPPVLPSDGQDVAEDFLRELEAVPGVTIVKLSGDAARAGLRDQIMQTGPGRKKQGVKTGGSDSAWLRDVLVKADGSLDDVVLLSQDGDVQVTCKALGVAPPQMMNWGHFNQALFRLVKSPQVLERKITHYFSSLVGDSKGAHHDCAEPEMDLGGFEADEALLLAGSHQHQPELNDVTLRQVYEVLDVSDIRMAYATTGEEAGDDPRNATLEATVAFRADLNVSTYELTVDGGVEMGWHPVDDVRVASSLIIEVSEGEIRSYEPVDSSRVTRM</sequence>
<comment type="caution">
    <text evidence="1">The sequence shown here is derived from an EMBL/GenBank/DDBJ whole genome shotgun (WGS) entry which is preliminary data.</text>
</comment>
<evidence type="ECO:0000313" key="1">
    <source>
        <dbReference type="EMBL" id="GAA2513698.1"/>
    </source>
</evidence>
<keyword evidence="2" id="KW-1185">Reference proteome</keyword>
<evidence type="ECO:0000313" key="2">
    <source>
        <dbReference type="Proteomes" id="UP001501358"/>
    </source>
</evidence>
<proteinExistence type="predicted"/>
<gene>
    <name evidence="1" type="ORF">GCM10010406_56320</name>
</gene>
<protein>
    <recommendedName>
        <fullName evidence="3">DUF4935 domain-containing protein</fullName>
    </recommendedName>
</protein>
<accession>A0ABP6AAR2</accession>
<evidence type="ECO:0008006" key="3">
    <source>
        <dbReference type="Google" id="ProtNLM"/>
    </source>
</evidence>
<dbReference type="Proteomes" id="UP001501358">
    <property type="component" value="Unassembled WGS sequence"/>
</dbReference>
<organism evidence="1 2">
    <name type="scientific">Streptomyces thermolineatus</name>
    <dbReference type="NCBI Taxonomy" id="44033"/>
    <lineage>
        <taxon>Bacteria</taxon>
        <taxon>Bacillati</taxon>
        <taxon>Actinomycetota</taxon>
        <taxon>Actinomycetes</taxon>
        <taxon>Kitasatosporales</taxon>
        <taxon>Streptomycetaceae</taxon>
        <taxon>Streptomyces</taxon>
    </lineage>
</organism>
<name>A0ABP6AAR2_9ACTN</name>